<proteinExistence type="predicted"/>
<dbReference type="Proteomes" id="UP000245845">
    <property type="component" value="Unassembled WGS sequence"/>
</dbReference>
<dbReference type="GO" id="GO:0009103">
    <property type="term" value="P:lipopolysaccharide biosynthetic process"/>
    <property type="evidence" value="ECO:0007669"/>
    <property type="project" value="TreeGrafter"/>
</dbReference>
<dbReference type="PANTHER" id="PTHR46401">
    <property type="entry name" value="GLYCOSYLTRANSFERASE WBBK-RELATED"/>
    <property type="match status" value="1"/>
</dbReference>
<dbReference type="OrthoDB" id="9768685at2"/>
<name>A0A2Y9BNA6_9FIRM</name>
<dbReference type="RefSeq" id="WP_109733768.1">
    <property type="nucleotide sequence ID" value="NZ_BAAACK010000008.1"/>
</dbReference>
<dbReference type="InterPro" id="IPR001296">
    <property type="entry name" value="Glyco_trans_1"/>
</dbReference>
<dbReference type="Pfam" id="PF13439">
    <property type="entry name" value="Glyco_transf_4"/>
    <property type="match status" value="1"/>
</dbReference>
<evidence type="ECO:0000313" key="5">
    <source>
        <dbReference type="Proteomes" id="UP000245845"/>
    </source>
</evidence>
<evidence type="ECO:0000256" key="1">
    <source>
        <dbReference type="ARBA" id="ARBA00022679"/>
    </source>
</evidence>
<dbReference type="GO" id="GO:0016757">
    <property type="term" value="F:glycosyltransferase activity"/>
    <property type="evidence" value="ECO:0007669"/>
    <property type="project" value="InterPro"/>
</dbReference>
<dbReference type="Pfam" id="PF00534">
    <property type="entry name" value="Glycos_transf_1"/>
    <property type="match status" value="1"/>
</dbReference>
<keyword evidence="5" id="KW-1185">Reference proteome</keyword>
<dbReference type="PANTHER" id="PTHR46401:SF2">
    <property type="entry name" value="GLYCOSYLTRANSFERASE WBBK-RELATED"/>
    <property type="match status" value="1"/>
</dbReference>
<evidence type="ECO:0000259" key="2">
    <source>
        <dbReference type="Pfam" id="PF00534"/>
    </source>
</evidence>
<dbReference type="AlphaFoldDB" id="A0A2Y9BNA6"/>
<reference evidence="4 5" key="1">
    <citation type="submission" date="2018-05" db="EMBL/GenBank/DDBJ databases">
        <title>The Hungate 1000. A catalogue of reference genomes from the rumen microbiome.</title>
        <authorList>
            <person name="Kelly W."/>
        </authorList>
    </citation>
    <scope>NUCLEOTIDE SEQUENCE [LARGE SCALE GENOMIC DNA]</scope>
    <source>
        <strain evidence="4 5">NLAE-zl-C242</strain>
    </source>
</reference>
<dbReference type="EMBL" id="QGDL01000021">
    <property type="protein sequence ID" value="PWJ20749.1"/>
    <property type="molecule type" value="Genomic_DNA"/>
</dbReference>
<comment type="caution">
    <text evidence="4">The sequence shown here is derived from an EMBL/GenBank/DDBJ whole genome shotgun (WGS) entry which is preliminary data.</text>
</comment>
<gene>
    <name evidence="4" type="ORF">A8806_12165</name>
</gene>
<evidence type="ECO:0000259" key="3">
    <source>
        <dbReference type="Pfam" id="PF13439"/>
    </source>
</evidence>
<feature type="domain" description="Glycosyltransferase subfamily 4-like N-terminal" evidence="3">
    <location>
        <begin position="16"/>
        <end position="214"/>
    </location>
</feature>
<evidence type="ECO:0000313" key="4">
    <source>
        <dbReference type="EMBL" id="PWJ20749.1"/>
    </source>
</evidence>
<feature type="domain" description="Glycosyl transferase family 1" evidence="2">
    <location>
        <begin position="229"/>
        <end position="347"/>
    </location>
</feature>
<dbReference type="Gene3D" id="3.40.50.2000">
    <property type="entry name" value="Glycogen Phosphorylase B"/>
    <property type="match status" value="2"/>
</dbReference>
<sequence>MKIVQINTFPYKATGTIMLNLHNILLQNGHDSYVAWGRGRNANDDREIVIKDDIGVKIHGLYTRLTDRTGFASIRATKKLIWYLDKIKPDIIHLHNVHGYYINIELLFKYIKDKKIKVVWTLHDCWAMTGHCAWFDMVACNKWKTGCSKCTQLRAYPASSLIDGSQFNWNKKRELFTGLNCTIVTPCKWLSQIVKQSYLNKYPCKVIYNGIDLEIFKPSSVEQAASTIKKYELTDKPIVLGGASEWTERKGLNDIIKISEKLCGKYQFVVVGLTKKQLESIPKTITGITRTNNITELVNLYSVATLFFNPTYEDNFPTTNIEALACGTPVLTYDTGGSPEAIQMAKQHTNIFVGNVVSKASPNTVDFSTVSKVLTDSVEHTIVHRSKVREACRKVSMEFDKEKRLGEYLNLYF</sequence>
<accession>A0A2Y9BNA6</accession>
<protein>
    <submittedName>
        <fullName evidence="4">Glycosyltransferase involved in cell wall biosynthesis</fullName>
    </submittedName>
</protein>
<organism evidence="4 5">
    <name type="scientific">Faecalicatena orotica</name>
    <dbReference type="NCBI Taxonomy" id="1544"/>
    <lineage>
        <taxon>Bacteria</taxon>
        <taxon>Bacillati</taxon>
        <taxon>Bacillota</taxon>
        <taxon>Clostridia</taxon>
        <taxon>Lachnospirales</taxon>
        <taxon>Lachnospiraceae</taxon>
        <taxon>Faecalicatena</taxon>
    </lineage>
</organism>
<keyword evidence="1 4" id="KW-0808">Transferase</keyword>
<dbReference type="SUPFAM" id="SSF53756">
    <property type="entry name" value="UDP-Glycosyltransferase/glycogen phosphorylase"/>
    <property type="match status" value="1"/>
</dbReference>
<dbReference type="InterPro" id="IPR028098">
    <property type="entry name" value="Glyco_trans_4-like_N"/>
</dbReference>